<keyword evidence="1" id="KW-0808">Transferase</keyword>
<evidence type="ECO:0000256" key="3">
    <source>
        <dbReference type="ARBA" id="ARBA00022722"/>
    </source>
</evidence>
<dbReference type="InterPro" id="IPR043502">
    <property type="entry name" value="DNA/RNA_pol_sf"/>
</dbReference>
<evidence type="ECO:0000256" key="4">
    <source>
        <dbReference type="ARBA" id="ARBA00022759"/>
    </source>
</evidence>
<evidence type="ECO:0000313" key="8">
    <source>
        <dbReference type="EMBL" id="GFR05745.1"/>
    </source>
</evidence>
<feature type="domain" description="Reverse transcriptase RNase H-like" evidence="7">
    <location>
        <begin position="4"/>
        <end position="78"/>
    </location>
</feature>
<keyword evidence="6" id="KW-0695">RNA-directed DNA polymerase</keyword>
<comment type="caution">
    <text evidence="8">The sequence shown here is derived from an EMBL/GenBank/DDBJ whole genome shotgun (WGS) entry which is preliminary data.</text>
</comment>
<dbReference type="PANTHER" id="PTHR37984:SF5">
    <property type="entry name" value="PROTEIN NYNRIN-LIKE"/>
    <property type="match status" value="1"/>
</dbReference>
<dbReference type="InterPro" id="IPR041373">
    <property type="entry name" value="RT_RNaseH"/>
</dbReference>
<dbReference type="EMBL" id="BMAO01035747">
    <property type="protein sequence ID" value="GFR05745.1"/>
    <property type="molecule type" value="Genomic_DNA"/>
</dbReference>
<organism evidence="8 9">
    <name type="scientific">Trichonephila clavata</name>
    <name type="common">Joro spider</name>
    <name type="synonym">Nephila clavata</name>
    <dbReference type="NCBI Taxonomy" id="2740835"/>
    <lineage>
        <taxon>Eukaryota</taxon>
        <taxon>Metazoa</taxon>
        <taxon>Ecdysozoa</taxon>
        <taxon>Arthropoda</taxon>
        <taxon>Chelicerata</taxon>
        <taxon>Arachnida</taxon>
        <taxon>Araneae</taxon>
        <taxon>Araneomorphae</taxon>
        <taxon>Entelegynae</taxon>
        <taxon>Araneoidea</taxon>
        <taxon>Nephilidae</taxon>
        <taxon>Trichonephila</taxon>
    </lineage>
</organism>
<dbReference type="AlphaFoldDB" id="A0A8X6IJ57"/>
<keyword evidence="2" id="KW-0548">Nucleotidyltransferase</keyword>
<evidence type="ECO:0000256" key="2">
    <source>
        <dbReference type="ARBA" id="ARBA00022695"/>
    </source>
</evidence>
<dbReference type="PANTHER" id="PTHR37984">
    <property type="entry name" value="PROTEIN CBG26694"/>
    <property type="match status" value="1"/>
</dbReference>
<gene>
    <name evidence="8" type="primary">TY3B-I_835</name>
    <name evidence="8" type="ORF">TNCT_728471</name>
</gene>
<name>A0A8X6IJ57_TRICU</name>
<dbReference type="GO" id="GO:0003964">
    <property type="term" value="F:RNA-directed DNA polymerase activity"/>
    <property type="evidence" value="ECO:0007669"/>
    <property type="project" value="UniProtKB-KW"/>
</dbReference>
<evidence type="ECO:0000256" key="1">
    <source>
        <dbReference type="ARBA" id="ARBA00022679"/>
    </source>
</evidence>
<evidence type="ECO:0000256" key="6">
    <source>
        <dbReference type="ARBA" id="ARBA00022918"/>
    </source>
</evidence>
<dbReference type="InterPro" id="IPR050951">
    <property type="entry name" value="Retrovirus_Pol_polyprotein"/>
</dbReference>
<keyword evidence="3" id="KW-0540">Nuclease</keyword>
<keyword evidence="4" id="KW-0255">Endonuclease</keyword>
<sequence>MLVDMVLGQIQNKVEKVLAYTSKTLTKAEKNYSTTERECLAIAWSINKFRPYLFGKHFTIVTDHHSLCQFTGLKDTSGR</sequence>
<dbReference type="GO" id="GO:0004519">
    <property type="term" value="F:endonuclease activity"/>
    <property type="evidence" value="ECO:0007669"/>
    <property type="project" value="UniProtKB-KW"/>
</dbReference>
<dbReference type="SUPFAM" id="SSF56672">
    <property type="entry name" value="DNA/RNA polymerases"/>
    <property type="match status" value="1"/>
</dbReference>
<dbReference type="Gene3D" id="3.10.20.370">
    <property type="match status" value="1"/>
</dbReference>
<accession>A0A8X6IJ57</accession>
<dbReference type="GO" id="GO:0016787">
    <property type="term" value="F:hydrolase activity"/>
    <property type="evidence" value="ECO:0007669"/>
    <property type="project" value="UniProtKB-KW"/>
</dbReference>
<proteinExistence type="predicted"/>
<dbReference type="Proteomes" id="UP000887116">
    <property type="component" value="Unassembled WGS sequence"/>
</dbReference>
<dbReference type="CDD" id="cd09274">
    <property type="entry name" value="RNase_HI_RT_Ty3"/>
    <property type="match status" value="1"/>
</dbReference>
<dbReference type="OrthoDB" id="6428871at2759"/>
<dbReference type="Pfam" id="PF17917">
    <property type="entry name" value="RT_RNaseH"/>
    <property type="match status" value="1"/>
</dbReference>
<dbReference type="FunFam" id="3.10.20.370:FF:000001">
    <property type="entry name" value="Retrovirus-related Pol polyprotein from transposon 17.6-like protein"/>
    <property type="match status" value="1"/>
</dbReference>
<reference evidence="8" key="1">
    <citation type="submission" date="2020-07" db="EMBL/GenBank/DDBJ databases">
        <title>Multicomponent nature underlies the extraordinary mechanical properties of spider dragline silk.</title>
        <authorList>
            <person name="Kono N."/>
            <person name="Nakamura H."/>
            <person name="Mori M."/>
            <person name="Yoshida Y."/>
            <person name="Ohtoshi R."/>
            <person name="Malay A.D."/>
            <person name="Moran D.A.P."/>
            <person name="Tomita M."/>
            <person name="Numata K."/>
            <person name="Arakawa K."/>
        </authorList>
    </citation>
    <scope>NUCLEOTIDE SEQUENCE</scope>
</reference>
<keyword evidence="5" id="KW-0378">Hydrolase</keyword>
<keyword evidence="9" id="KW-1185">Reference proteome</keyword>
<evidence type="ECO:0000313" key="9">
    <source>
        <dbReference type="Proteomes" id="UP000887116"/>
    </source>
</evidence>
<evidence type="ECO:0000256" key="5">
    <source>
        <dbReference type="ARBA" id="ARBA00022801"/>
    </source>
</evidence>
<protein>
    <submittedName>
        <fullName evidence="8">Transposon Ty3-I Gag-Pol polyprotein</fullName>
    </submittedName>
</protein>
<evidence type="ECO:0000259" key="7">
    <source>
        <dbReference type="Pfam" id="PF17917"/>
    </source>
</evidence>